<organism evidence="1 2">
    <name type="scientific">Elysia crispata</name>
    <name type="common">lettuce slug</name>
    <dbReference type="NCBI Taxonomy" id="231223"/>
    <lineage>
        <taxon>Eukaryota</taxon>
        <taxon>Metazoa</taxon>
        <taxon>Spiralia</taxon>
        <taxon>Lophotrochozoa</taxon>
        <taxon>Mollusca</taxon>
        <taxon>Gastropoda</taxon>
        <taxon>Heterobranchia</taxon>
        <taxon>Euthyneura</taxon>
        <taxon>Panpulmonata</taxon>
        <taxon>Sacoglossa</taxon>
        <taxon>Placobranchoidea</taxon>
        <taxon>Plakobranchidae</taxon>
        <taxon>Elysia</taxon>
    </lineage>
</organism>
<dbReference type="Proteomes" id="UP001283361">
    <property type="component" value="Unassembled WGS sequence"/>
</dbReference>
<name>A0AAE0YN31_9GAST</name>
<protein>
    <submittedName>
        <fullName evidence="1">Uncharacterized protein</fullName>
    </submittedName>
</protein>
<accession>A0AAE0YN31</accession>
<feature type="non-terminal residue" evidence="1">
    <location>
        <position position="1"/>
    </location>
</feature>
<dbReference type="AlphaFoldDB" id="A0AAE0YN31"/>
<reference evidence="1" key="1">
    <citation type="journal article" date="2023" name="G3 (Bethesda)">
        <title>A reference genome for the long-term kleptoplast-retaining sea slug Elysia crispata morphotype clarki.</title>
        <authorList>
            <person name="Eastman K.E."/>
            <person name="Pendleton A.L."/>
            <person name="Shaikh M.A."/>
            <person name="Suttiyut T."/>
            <person name="Ogas R."/>
            <person name="Tomko P."/>
            <person name="Gavelis G."/>
            <person name="Widhalm J.R."/>
            <person name="Wisecaver J.H."/>
        </authorList>
    </citation>
    <scope>NUCLEOTIDE SEQUENCE</scope>
    <source>
        <strain evidence="1">ECLA1</strain>
    </source>
</reference>
<proteinExistence type="predicted"/>
<keyword evidence="2" id="KW-1185">Reference proteome</keyword>
<evidence type="ECO:0000313" key="1">
    <source>
        <dbReference type="EMBL" id="KAK3751488.1"/>
    </source>
</evidence>
<dbReference type="EMBL" id="JAWDGP010005818">
    <property type="protein sequence ID" value="KAK3751488.1"/>
    <property type="molecule type" value="Genomic_DNA"/>
</dbReference>
<comment type="caution">
    <text evidence="1">The sequence shown here is derived from an EMBL/GenBank/DDBJ whole genome shotgun (WGS) entry which is preliminary data.</text>
</comment>
<sequence length="168" mass="18831">IHHFDEEFVNIKLLLVILYWFDFNILEVAAYTDHRPLPRRWGHARSDLAMCMTFTLPFRLTSVTLVLVQGCRSPHRPHHSTVGHEPGPGDVHDIYLLPCELTFVTLVPGLLTQTTPLDGGACALTWPMCMTFTLPSGLTSVTLVLVQGCSHRPHHSTVGHEALTWRCA</sequence>
<evidence type="ECO:0000313" key="2">
    <source>
        <dbReference type="Proteomes" id="UP001283361"/>
    </source>
</evidence>
<gene>
    <name evidence="1" type="ORF">RRG08_066337</name>
</gene>